<evidence type="ECO:0000313" key="7">
    <source>
        <dbReference type="EMBL" id="ALP94737.1"/>
    </source>
</evidence>
<dbReference type="Pfam" id="PF02954">
    <property type="entry name" value="HTH_8"/>
    <property type="match status" value="1"/>
</dbReference>
<dbReference type="SMART" id="SM00382">
    <property type="entry name" value="AAA"/>
    <property type="match status" value="1"/>
</dbReference>
<organism evidence="7 8">
    <name type="scientific">Intestinimonas butyriciproducens</name>
    <dbReference type="NCBI Taxonomy" id="1297617"/>
    <lineage>
        <taxon>Bacteria</taxon>
        <taxon>Bacillati</taxon>
        <taxon>Bacillota</taxon>
        <taxon>Clostridia</taxon>
        <taxon>Eubacteriales</taxon>
        <taxon>Intestinimonas</taxon>
    </lineage>
</organism>
<evidence type="ECO:0000313" key="8">
    <source>
        <dbReference type="Proteomes" id="UP000064844"/>
    </source>
</evidence>
<dbReference type="Pfam" id="PF25601">
    <property type="entry name" value="AAA_lid_14"/>
    <property type="match status" value="1"/>
</dbReference>
<keyword evidence="8" id="KW-1185">Reference proteome</keyword>
<proteinExistence type="predicted"/>
<name>A0A0S2W5U6_9FIRM</name>
<dbReference type="RefSeq" id="WP_058118119.1">
    <property type="nucleotide sequence ID" value="NZ_CP011307.1"/>
</dbReference>
<reference evidence="7 8" key="1">
    <citation type="journal article" date="2015" name="Nat. Commun.">
        <title>Production of butyrate from lysine and the Amadori product fructoselysine by a human gut commensal.</title>
        <authorList>
            <person name="Bui T.P."/>
            <person name="Ritari J."/>
            <person name="Boeren S."/>
            <person name="de Waard P."/>
            <person name="Plugge C.M."/>
            <person name="de Vos W.M."/>
        </authorList>
    </citation>
    <scope>NUCLEOTIDE SEQUENCE [LARGE SCALE GENOMIC DNA]</scope>
    <source>
        <strain evidence="7 8">AF211</strain>
    </source>
</reference>
<dbReference type="CDD" id="cd00009">
    <property type="entry name" value="AAA"/>
    <property type="match status" value="1"/>
</dbReference>
<protein>
    <submittedName>
        <fullName evidence="7">Psp operon transcriptional activator</fullName>
    </submittedName>
</protein>
<dbReference type="InterPro" id="IPR058031">
    <property type="entry name" value="AAA_lid_NorR"/>
</dbReference>
<dbReference type="InterPro" id="IPR025943">
    <property type="entry name" value="Sigma_54_int_dom_ATP-bd_2"/>
</dbReference>
<dbReference type="Gene3D" id="1.10.10.60">
    <property type="entry name" value="Homeodomain-like"/>
    <property type="match status" value="1"/>
</dbReference>
<reference evidence="8" key="2">
    <citation type="submission" date="2015-04" db="EMBL/GenBank/DDBJ databases">
        <title>A butyrogenic pathway from the amino acid lysine in a human gut commensal.</title>
        <authorList>
            <person name="de Vos W.M."/>
            <person name="Bui N.T.P."/>
            <person name="Plugge C.M."/>
            <person name="Ritari J."/>
        </authorList>
    </citation>
    <scope>NUCLEOTIDE SEQUENCE [LARGE SCALE GENOMIC DNA]</scope>
    <source>
        <strain evidence="8">AF211</strain>
    </source>
</reference>
<keyword evidence="1" id="KW-0547">Nucleotide-binding</keyword>
<dbReference type="eggNOG" id="COG3829">
    <property type="taxonomic scope" value="Bacteria"/>
</dbReference>
<evidence type="ECO:0000256" key="5">
    <source>
        <dbReference type="ARBA" id="ARBA00023163"/>
    </source>
</evidence>
<dbReference type="KEGG" id="ibu:IB211_02346"/>
<feature type="domain" description="Sigma-54 factor interaction" evidence="6">
    <location>
        <begin position="144"/>
        <end position="373"/>
    </location>
</feature>
<evidence type="ECO:0000256" key="4">
    <source>
        <dbReference type="ARBA" id="ARBA00023125"/>
    </source>
</evidence>
<keyword evidence="3" id="KW-0805">Transcription regulation</keyword>
<keyword evidence="4" id="KW-0238">DNA-binding</keyword>
<accession>A0A0S2W5U6</accession>
<dbReference type="FunFam" id="3.40.50.300:FF:000006">
    <property type="entry name" value="DNA-binding transcriptional regulator NtrC"/>
    <property type="match status" value="1"/>
</dbReference>
<dbReference type="InterPro" id="IPR009057">
    <property type="entry name" value="Homeodomain-like_sf"/>
</dbReference>
<dbReference type="GO" id="GO:0043565">
    <property type="term" value="F:sequence-specific DNA binding"/>
    <property type="evidence" value="ECO:0007669"/>
    <property type="project" value="InterPro"/>
</dbReference>
<dbReference type="AlphaFoldDB" id="A0A0S2W5U6"/>
<dbReference type="InterPro" id="IPR002197">
    <property type="entry name" value="HTH_Fis"/>
</dbReference>
<keyword evidence="5" id="KW-0804">Transcription</keyword>
<dbReference type="PATRIC" id="fig|1297617.4.peg.2418"/>
<dbReference type="Gene3D" id="3.40.50.300">
    <property type="entry name" value="P-loop containing nucleotide triphosphate hydrolases"/>
    <property type="match status" value="1"/>
</dbReference>
<dbReference type="InterPro" id="IPR035965">
    <property type="entry name" value="PAS-like_dom_sf"/>
</dbReference>
<dbReference type="PROSITE" id="PS50045">
    <property type="entry name" value="SIGMA54_INTERACT_4"/>
    <property type="match status" value="1"/>
</dbReference>
<dbReference type="SUPFAM" id="SSF55785">
    <property type="entry name" value="PYP-like sensor domain (PAS domain)"/>
    <property type="match status" value="1"/>
</dbReference>
<dbReference type="EMBL" id="CP011307">
    <property type="protein sequence ID" value="ALP94737.1"/>
    <property type="molecule type" value="Genomic_DNA"/>
</dbReference>
<dbReference type="InterPro" id="IPR025662">
    <property type="entry name" value="Sigma_54_int_dom_ATP-bd_1"/>
</dbReference>
<gene>
    <name evidence="7" type="ORF">IB211_02346</name>
</gene>
<dbReference type="PANTHER" id="PTHR32071">
    <property type="entry name" value="TRANSCRIPTIONAL REGULATORY PROTEIN"/>
    <property type="match status" value="1"/>
</dbReference>
<keyword evidence="2" id="KW-0067">ATP-binding</keyword>
<dbReference type="SUPFAM" id="SSF46689">
    <property type="entry name" value="Homeodomain-like"/>
    <property type="match status" value="1"/>
</dbReference>
<dbReference type="InterPro" id="IPR025944">
    <property type="entry name" value="Sigma_54_int_dom_CS"/>
</dbReference>
<dbReference type="GO" id="GO:0005524">
    <property type="term" value="F:ATP binding"/>
    <property type="evidence" value="ECO:0007669"/>
    <property type="project" value="UniProtKB-KW"/>
</dbReference>
<dbReference type="InterPro" id="IPR027417">
    <property type="entry name" value="P-loop_NTPase"/>
</dbReference>
<evidence type="ECO:0000256" key="1">
    <source>
        <dbReference type="ARBA" id="ARBA00022741"/>
    </source>
</evidence>
<evidence type="ECO:0000259" key="6">
    <source>
        <dbReference type="PROSITE" id="PS50045"/>
    </source>
</evidence>
<dbReference type="PROSITE" id="PS00676">
    <property type="entry name" value="SIGMA54_INTERACT_2"/>
    <property type="match status" value="1"/>
</dbReference>
<dbReference type="PROSITE" id="PS00688">
    <property type="entry name" value="SIGMA54_INTERACT_3"/>
    <property type="match status" value="1"/>
</dbReference>
<evidence type="ECO:0000256" key="3">
    <source>
        <dbReference type="ARBA" id="ARBA00023015"/>
    </source>
</evidence>
<dbReference type="PROSITE" id="PS00675">
    <property type="entry name" value="SIGMA54_INTERACT_1"/>
    <property type="match status" value="1"/>
</dbReference>
<dbReference type="Gene3D" id="3.30.450.20">
    <property type="entry name" value="PAS domain"/>
    <property type="match status" value="1"/>
</dbReference>
<dbReference type="GO" id="GO:0006355">
    <property type="term" value="P:regulation of DNA-templated transcription"/>
    <property type="evidence" value="ECO:0007669"/>
    <property type="project" value="InterPro"/>
</dbReference>
<dbReference type="PRINTS" id="PR01590">
    <property type="entry name" value="HTHFIS"/>
</dbReference>
<dbReference type="Pfam" id="PF00158">
    <property type="entry name" value="Sigma54_activat"/>
    <property type="match status" value="1"/>
</dbReference>
<dbReference type="Proteomes" id="UP000064844">
    <property type="component" value="Chromosome"/>
</dbReference>
<dbReference type="Gene3D" id="1.10.8.60">
    <property type="match status" value="1"/>
</dbReference>
<dbReference type="InterPro" id="IPR000014">
    <property type="entry name" value="PAS"/>
</dbReference>
<dbReference type="SUPFAM" id="SSF52540">
    <property type="entry name" value="P-loop containing nucleoside triphosphate hydrolases"/>
    <property type="match status" value="1"/>
</dbReference>
<sequence>MPFSFDKSLLDNVDVGIVVYDKDGWVQFVNATHLKFSYYTYEDFQHFNTYDIYRSKVSNICLFDKAVKTKRPATAIQHTYHGRDDSSYDKLVTAIPILDEFGNIANVVSTFVDLNDFHTKYNTAQRESNITYDMSPSKKYQAQVIYGSGEMQRLLDTAKVIAATDVPVLITGESGTGKEVLANFIHNNSSRWESDMVVVDCASLPEHLLEAELFGYEKGAFTGANASGKRGLIEIADGGTLFLDEINSMPLALQGKLLRVLETQQVKRIGALKGKNIDFRIIAATNADLTTCIQDGAFRVDLYYRLNVMPLTIPPLRERTGDIIPLCKHFLSRAFKRYGKPKTLSPTAYQTLEHYDWPGNVRELKNFIERLVITSSDFSGEIHTIPPEMFGADANLSRLDRKPKASSLSLSQSEEKELNDIVSALYRSGGNRSLAAEQLGVSRRTLQYKLKKYRIKVNMEPQVYIGETPAAKE</sequence>
<dbReference type="InterPro" id="IPR003593">
    <property type="entry name" value="AAA+_ATPase"/>
</dbReference>
<dbReference type="InterPro" id="IPR002078">
    <property type="entry name" value="Sigma_54_int"/>
</dbReference>
<dbReference type="Pfam" id="PF13426">
    <property type="entry name" value="PAS_9"/>
    <property type="match status" value="1"/>
</dbReference>
<evidence type="ECO:0000256" key="2">
    <source>
        <dbReference type="ARBA" id="ARBA00022840"/>
    </source>
</evidence>